<keyword evidence="1" id="KW-0472">Membrane</keyword>
<sequence>MLVPTPCVFFAPFVGFSPPCLGPFVVLHRLFLPVFLGWIASCVDHLISLSLVEVFVLGGSAPTFYGSSIPSDVVMLPSFLSFGGLAYHV</sequence>
<accession>A0A2N9I4E9</accession>
<dbReference type="EMBL" id="OIVN01004724">
    <property type="protein sequence ID" value="SPD18944.1"/>
    <property type="molecule type" value="Genomic_DNA"/>
</dbReference>
<protein>
    <submittedName>
        <fullName evidence="2">Uncharacterized protein</fullName>
    </submittedName>
</protein>
<organism evidence="2">
    <name type="scientific">Fagus sylvatica</name>
    <name type="common">Beechnut</name>
    <dbReference type="NCBI Taxonomy" id="28930"/>
    <lineage>
        <taxon>Eukaryota</taxon>
        <taxon>Viridiplantae</taxon>
        <taxon>Streptophyta</taxon>
        <taxon>Embryophyta</taxon>
        <taxon>Tracheophyta</taxon>
        <taxon>Spermatophyta</taxon>
        <taxon>Magnoliopsida</taxon>
        <taxon>eudicotyledons</taxon>
        <taxon>Gunneridae</taxon>
        <taxon>Pentapetalae</taxon>
        <taxon>rosids</taxon>
        <taxon>fabids</taxon>
        <taxon>Fagales</taxon>
        <taxon>Fagaceae</taxon>
        <taxon>Fagus</taxon>
    </lineage>
</organism>
<proteinExistence type="predicted"/>
<evidence type="ECO:0000256" key="1">
    <source>
        <dbReference type="SAM" id="Phobius"/>
    </source>
</evidence>
<keyword evidence="1" id="KW-1133">Transmembrane helix</keyword>
<gene>
    <name evidence="2" type="ORF">FSB_LOCUS46826</name>
</gene>
<evidence type="ECO:0000313" key="2">
    <source>
        <dbReference type="EMBL" id="SPD18944.1"/>
    </source>
</evidence>
<reference evidence="2" key="1">
    <citation type="submission" date="2018-02" db="EMBL/GenBank/DDBJ databases">
        <authorList>
            <person name="Cohen D.B."/>
            <person name="Kent A.D."/>
        </authorList>
    </citation>
    <scope>NUCLEOTIDE SEQUENCE</scope>
</reference>
<name>A0A2N9I4E9_FAGSY</name>
<keyword evidence="1" id="KW-0812">Transmembrane</keyword>
<dbReference type="AlphaFoldDB" id="A0A2N9I4E9"/>
<feature type="transmembrane region" description="Helical" evidence="1">
    <location>
        <begin position="35"/>
        <end position="57"/>
    </location>
</feature>